<dbReference type="EMBL" id="QUSG01000005">
    <property type="protein sequence ID" value="KAA3527996.1"/>
    <property type="molecule type" value="Genomic_DNA"/>
</dbReference>
<sequence>MSKLTFIEAPFFFPWPLLKRNRARQKARAKPIGSPPVIAALLHPERNLNKQTTTEKHPQRFVTKGDRSFLAWQIKASRTKRHLLQSPLQKTALEFS</sequence>
<name>A0A368P2L3_AGRVI</name>
<evidence type="ECO:0000313" key="1">
    <source>
        <dbReference type="EMBL" id="KAA3527996.1"/>
    </source>
</evidence>
<gene>
    <name evidence="1" type="ORF">DXT89_12135</name>
</gene>
<dbReference type="Proteomes" id="UP000436911">
    <property type="component" value="Unassembled WGS sequence"/>
</dbReference>
<evidence type="ECO:0000313" key="2">
    <source>
        <dbReference type="Proteomes" id="UP000436911"/>
    </source>
</evidence>
<proteinExistence type="predicted"/>
<comment type="caution">
    <text evidence="1">The sequence shown here is derived from an EMBL/GenBank/DDBJ whole genome shotgun (WGS) entry which is preliminary data.</text>
</comment>
<protein>
    <submittedName>
        <fullName evidence="1">Uncharacterized protein</fullName>
    </submittedName>
</protein>
<accession>A0A368P2L3</accession>
<dbReference type="AlphaFoldDB" id="A0A368P2L3"/>
<organism evidence="1 2">
    <name type="scientific">Agrobacterium vitis</name>
    <name type="common">Rhizobium vitis</name>
    <dbReference type="NCBI Taxonomy" id="373"/>
    <lineage>
        <taxon>Bacteria</taxon>
        <taxon>Pseudomonadati</taxon>
        <taxon>Pseudomonadota</taxon>
        <taxon>Alphaproteobacteria</taxon>
        <taxon>Hyphomicrobiales</taxon>
        <taxon>Rhizobiaceae</taxon>
        <taxon>Rhizobium/Agrobacterium group</taxon>
        <taxon>Agrobacterium</taxon>
    </lineage>
</organism>
<reference evidence="1 2" key="1">
    <citation type="submission" date="2018-08" db="EMBL/GenBank/DDBJ databases">
        <title>Genome sequencing of Agrobacterium vitis strain ICMP 10754.</title>
        <authorList>
            <person name="Visnovsky S.B."/>
            <person name="Pitman A.R."/>
        </authorList>
    </citation>
    <scope>NUCLEOTIDE SEQUENCE [LARGE SCALE GENOMIC DNA]</scope>
    <source>
        <strain evidence="1 2">ICMP 10754</strain>
    </source>
</reference>